<accession>A0A182MN06</accession>
<dbReference type="PANTHER" id="PTHR11011">
    <property type="entry name" value="MALE STERILITY PROTEIN 2-RELATED"/>
    <property type="match status" value="1"/>
</dbReference>
<keyword evidence="2 4" id="KW-0444">Lipid biosynthesis</keyword>
<dbReference type="GO" id="GO:0102965">
    <property type="term" value="F:alcohol-forming long-chain fatty acyl-CoA reductase activity"/>
    <property type="evidence" value="ECO:0007669"/>
    <property type="project" value="UniProtKB-EC"/>
</dbReference>
<evidence type="ECO:0000256" key="3">
    <source>
        <dbReference type="ARBA" id="ARBA00023098"/>
    </source>
</evidence>
<dbReference type="EC" id="1.2.1.84" evidence="4"/>
<dbReference type="STRING" id="139723.A0A182MN06"/>
<name>A0A182MN06_9DIPT</name>
<feature type="domain" description="Thioester reductase (TE)" evidence="6">
    <location>
        <begin position="29"/>
        <end position="300"/>
    </location>
</feature>
<comment type="catalytic activity">
    <reaction evidence="4">
        <text>a long-chain fatty acyl-CoA + 2 NADPH + 2 H(+) = a long-chain primary fatty alcohol + 2 NADP(+) + CoA</text>
        <dbReference type="Rhea" id="RHEA:52716"/>
        <dbReference type="ChEBI" id="CHEBI:15378"/>
        <dbReference type="ChEBI" id="CHEBI:57287"/>
        <dbReference type="ChEBI" id="CHEBI:57783"/>
        <dbReference type="ChEBI" id="CHEBI:58349"/>
        <dbReference type="ChEBI" id="CHEBI:77396"/>
        <dbReference type="ChEBI" id="CHEBI:83139"/>
        <dbReference type="EC" id="1.2.1.84"/>
    </reaction>
</comment>
<dbReference type="PANTHER" id="PTHR11011:SF81">
    <property type="entry name" value="FATTY ACYL-COA REDUCTASE"/>
    <property type="match status" value="1"/>
</dbReference>
<dbReference type="Pfam" id="PF03015">
    <property type="entry name" value="Sterile"/>
    <property type="match status" value="2"/>
</dbReference>
<feature type="transmembrane region" description="Helical" evidence="4">
    <location>
        <begin position="853"/>
        <end position="878"/>
    </location>
</feature>
<dbReference type="InterPro" id="IPR013120">
    <property type="entry name" value="FAR_NAD-bd"/>
</dbReference>
<protein>
    <recommendedName>
        <fullName evidence="4">Fatty acyl-CoA reductase</fullName>
        <ecNumber evidence="4">1.2.1.84</ecNumber>
    </recommendedName>
</protein>
<dbReference type="GO" id="GO:0035336">
    <property type="term" value="P:long-chain fatty-acyl-CoA metabolic process"/>
    <property type="evidence" value="ECO:0007669"/>
    <property type="project" value="TreeGrafter"/>
</dbReference>
<dbReference type="EnsemblMetazoa" id="ACUA022174-RA">
    <property type="protein sequence ID" value="ACUA022174-PA"/>
    <property type="gene ID" value="ACUA022174"/>
</dbReference>
<feature type="domain" description="Fatty acyl-CoA reductase C-terminal" evidence="5">
    <location>
        <begin position="864"/>
        <end position="949"/>
    </location>
</feature>
<dbReference type="Proteomes" id="UP000075883">
    <property type="component" value="Unassembled WGS sequence"/>
</dbReference>
<dbReference type="Gene3D" id="3.40.50.720">
    <property type="entry name" value="NAD(P)-binding Rossmann-like Domain"/>
    <property type="match status" value="2"/>
</dbReference>
<feature type="domain" description="Fatty acyl-CoA reductase C-terminal" evidence="5">
    <location>
        <begin position="378"/>
        <end position="466"/>
    </location>
</feature>
<proteinExistence type="inferred from homology"/>
<dbReference type="CDD" id="cd05236">
    <property type="entry name" value="FAR-N_SDR_e"/>
    <property type="match status" value="1"/>
</dbReference>
<dbReference type="EMBL" id="AXCM01001817">
    <property type="status" value="NOT_ANNOTATED_CDS"/>
    <property type="molecule type" value="Genomic_DNA"/>
</dbReference>
<dbReference type="GO" id="GO:0080019">
    <property type="term" value="F:alcohol-forming very long-chain fatty acyl-CoA reductase activity"/>
    <property type="evidence" value="ECO:0007669"/>
    <property type="project" value="InterPro"/>
</dbReference>
<dbReference type="GO" id="GO:0005777">
    <property type="term" value="C:peroxisome"/>
    <property type="evidence" value="ECO:0007669"/>
    <property type="project" value="TreeGrafter"/>
</dbReference>
<dbReference type="InterPro" id="IPR033640">
    <property type="entry name" value="FAR_C"/>
</dbReference>
<reference evidence="7" key="2">
    <citation type="submission" date="2020-05" db="UniProtKB">
        <authorList>
            <consortium name="EnsemblMetazoa"/>
        </authorList>
    </citation>
    <scope>IDENTIFICATION</scope>
    <source>
        <strain evidence="7">A-37</strain>
    </source>
</reference>
<keyword evidence="3 4" id="KW-0443">Lipid metabolism</keyword>
<evidence type="ECO:0000313" key="7">
    <source>
        <dbReference type="EnsemblMetazoa" id="ACUA022174-PA"/>
    </source>
</evidence>
<evidence type="ECO:0000313" key="8">
    <source>
        <dbReference type="Proteomes" id="UP000075883"/>
    </source>
</evidence>
<evidence type="ECO:0000256" key="4">
    <source>
        <dbReference type="RuleBase" id="RU363097"/>
    </source>
</evidence>
<feature type="domain" description="Thioester reductase (TE)" evidence="6">
    <location>
        <begin position="510"/>
        <end position="781"/>
    </location>
</feature>
<dbReference type="Pfam" id="PF07993">
    <property type="entry name" value="NAD_binding_4"/>
    <property type="match status" value="2"/>
</dbReference>
<dbReference type="VEuPathDB" id="VectorBase:ACUA022174"/>
<keyword evidence="8" id="KW-1185">Reference proteome</keyword>
<comment type="similarity">
    <text evidence="1 4">Belongs to the fatty acyl-CoA reductase family.</text>
</comment>
<organism evidence="7 8">
    <name type="scientific">Anopheles culicifacies</name>
    <dbReference type="NCBI Taxonomy" id="139723"/>
    <lineage>
        <taxon>Eukaryota</taxon>
        <taxon>Metazoa</taxon>
        <taxon>Ecdysozoa</taxon>
        <taxon>Arthropoda</taxon>
        <taxon>Hexapoda</taxon>
        <taxon>Insecta</taxon>
        <taxon>Pterygota</taxon>
        <taxon>Neoptera</taxon>
        <taxon>Endopterygota</taxon>
        <taxon>Diptera</taxon>
        <taxon>Nematocera</taxon>
        <taxon>Culicoidea</taxon>
        <taxon>Culicidae</taxon>
        <taxon>Anophelinae</taxon>
        <taxon>Anopheles</taxon>
        <taxon>culicifacies species complex</taxon>
    </lineage>
</organism>
<evidence type="ECO:0000259" key="5">
    <source>
        <dbReference type="Pfam" id="PF03015"/>
    </source>
</evidence>
<evidence type="ECO:0000259" key="6">
    <source>
        <dbReference type="Pfam" id="PF07993"/>
    </source>
</evidence>
<keyword evidence="4" id="KW-0521">NADP</keyword>
<keyword evidence="4" id="KW-0560">Oxidoreductase</keyword>
<keyword evidence="4" id="KW-0812">Transmembrane</keyword>
<dbReference type="CDD" id="cd09071">
    <property type="entry name" value="FAR_C"/>
    <property type="match status" value="2"/>
</dbReference>
<keyword evidence="4" id="KW-1133">Transmembrane helix</keyword>
<reference evidence="8" key="1">
    <citation type="submission" date="2013-09" db="EMBL/GenBank/DDBJ databases">
        <title>The Genome Sequence of Anopheles culicifacies species A.</title>
        <authorList>
            <consortium name="The Broad Institute Genomics Platform"/>
            <person name="Neafsey D.E."/>
            <person name="Besansky N."/>
            <person name="Howell P."/>
            <person name="Walton C."/>
            <person name="Young S.K."/>
            <person name="Zeng Q."/>
            <person name="Gargeya S."/>
            <person name="Fitzgerald M."/>
            <person name="Haas B."/>
            <person name="Abouelleil A."/>
            <person name="Allen A.W."/>
            <person name="Alvarado L."/>
            <person name="Arachchi H.M."/>
            <person name="Berlin A.M."/>
            <person name="Chapman S.B."/>
            <person name="Gainer-Dewar J."/>
            <person name="Goldberg J."/>
            <person name="Griggs A."/>
            <person name="Gujja S."/>
            <person name="Hansen M."/>
            <person name="Howarth C."/>
            <person name="Imamovic A."/>
            <person name="Ireland A."/>
            <person name="Larimer J."/>
            <person name="McCowan C."/>
            <person name="Murphy C."/>
            <person name="Pearson M."/>
            <person name="Poon T.W."/>
            <person name="Priest M."/>
            <person name="Roberts A."/>
            <person name="Saif S."/>
            <person name="Shea T."/>
            <person name="Sisk P."/>
            <person name="Sykes S."/>
            <person name="Wortman J."/>
            <person name="Nusbaum C."/>
            <person name="Birren B."/>
        </authorList>
    </citation>
    <scope>NUCLEOTIDE SEQUENCE [LARGE SCALE GENOMIC DNA]</scope>
    <source>
        <strain evidence="8">A-37</strain>
    </source>
</reference>
<comment type="function">
    <text evidence="4">Catalyzes the reduction of fatty acyl-CoA to fatty alcohols.</text>
</comment>
<dbReference type="SUPFAM" id="SSF51735">
    <property type="entry name" value="NAD(P)-binding Rossmann-fold domains"/>
    <property type="match status" value="2"/>
</dbReference>
<evidence type="ECO:0000256" key="2">
    <source>
        <dbReference type="ARBA" id="ARBA00022516"/>
    </source>
</evidence>
<sequence>MNTETIDTGPMGEGALNVAEFYRNATVLVTGGTGFIGKVLVEKLLRCFEVKKIFLLIRRKENASATDRLQRMLEGPMFDRIRSTAPDAKECFAKVVAIDTSFEREDIVDDVDKAKLCNEVQIVFHVMASVRFDEVLDDAIALNVTSAKRLYALASSMAELRSIVHVSTFYSNCNRKYIEERIYDDVPYGGLDHIQHFFKGLNPEEKKRMTRLVVGDMPNTYVFSKKCAEAMIGREFNKLPIGIFRPPIVISSYREPEPGWVDCFHGATGLCVPAVLGKTMWYYGNPSVKPFMSPVDHTVSGMLATACDIHRRQCTILPVDKPVPVYNFTFEKNRFTFGEYVELVCSGLRNPLDRWLSRIKCRISPWKIFPRILLWLTMIQARAVDEVLAWFGKRGRNQKIVSAINSLANAVEYFRLRTWTMDNSNVKRMLTLLSRDDAQRLDFDGERIDWRDYYKTYAKGIATELVRQNHRRQQYRKSAMAKQAAQSLNDTGKMKILPVSQFYRDAVVLVTGGTGFLGKVLVEKLLRSFEVKKIFLLIREKRGVSPTQRLQQMISDPIFDTIRGSLKHHETVLQKLVAIETDFTSQELVKEPYKSDILNETQIVFHSMASVRFNLGFQNIMDTNVTGTERLYNFLRDASRLQAIVHVSTFYSNSDRSHIDECVYDDIRFGGWDNIRRIIEPLTESERNKLMPAMIAPLPNNYTFSKKCAEVMIQQQFSQLPIGIFRPPIVTPSSKEPSPGWVDCIQGVTGLCIPILKHKLLWYYGEPNALPALAPVDYCIAGMITAACDIKERHEANRVLQSFDRHVSTPPVYNFYFDKNPISWHQFLDLVGAGLPTLMGRKLRSLRTRLTRWRILSTITFWWMYFIAYIGDMFLALFRKRKSHVRNVSGLNTLADATELFRCHTWTASNNNVKRLISSLSKGDEALLEFNVDLIDWEDYLKQFTMGLSVELERQEQRKQQKKKPDASALV</sequence>
<dbReference type="InterPro" id="IPR036291">
    <property type="entry name" value="NAD(P)-bd_dom_sf"/>
</dbReference>
<evidence type="ECO:0000256" key="1">
    <source>
        <dbReference type="ARBA" id="ARBA00005928"/>
    </source>
</evidence>
<dbReference type="AlphaFoldDB" id="A0A182MN06"/>
<keyword evidence="4" id="KW-0472">Membrane</keyword>
<dbReference type="InterPro" id="IPR026055">
    <property type="entry name" value="FAR"/>
</dbReference>